<organism evidence="4 5">
    <name type="scientific">Allisonella histaminiformans</name>
    <dbReference type="NCBI Taxonomy" id="209880"/>
    <lineage>
        <taxon>Bacteria</taxon>
        <taxon>Bacillati</taxon>
        <taxon>Bacillota</taxon>
        <taxon>Negativicutes</taxon>
        <taxon>Veillonellales</taxon>
        <taxon>Veillonellaceae</taxon>
        <taxon>Allisonella</taxon>
    </lineage>
</organism>
<dbReference type="EC" id="3.1.3.48" evidence="1"/>
<feature type="domain" description="Phosphotyrosine protein phosphatase I" evidence="3">
    <location>
        <begin position="2"/>
        <end position="125"/>
    </location>
</feature>
<evidence type="ECO:0000313" key="5">
    <source>
        <dbReference type="Proteomes" id="UP000199689"/>
    </source>
</evidence>
<evidence type="ECO:0000256" key="1">
    <source>
        <dbReference type="ARBA" id="ARBA00013064"/>
    </source>
</evidence>
<dbReference type="Gene3D" id="3.40.50.2300">
    <property type="match status" value="1"/>
</dbReference>
<dbReference type="Pfam" id="PF01451">
    <property type="entry name" value="LMWPc"/>
    <property type="match status" value="1"/>
</dbReference>
<gene>
    <name evidence="4" type="ORF">SAMN02910343_01605</name>
</gene>
<dbReference type="GO" id="GO:0004725">
    <property type="term" value="F:protein tyrosine phosphatase activity"/>
    <property type="evidence" value="ECO:0007669"/>
    <property type="project" value="UniProtKB-EC"/>
</dbReference>
<dbReference type="InterPro" id="IPR050438">
    <property type="entry name" value="LMW_PTPase"/>
</dbReference>
<dbReference type="PANTHER" id="PTHR11717:SF7">
    <property type="entry name" value="LOW MOLECULAR WEIGHT PHOSPHOTYROSINE PROTEIN PHOSPHATASE"/>
    <property type="match status" value="1"/>
</dbReference>
<dbReference type="GeneID" id="87756589"/>
<dbReference type="RefSeq" id="WP_091365587.1">
    <property type="nucleotide sequence ID" value="NZ_FMXA01000035.1"/>
</dbReference>
<dbReference type="STRING" id="209880.SAMN02910343_01605"/>
<protein>
    <recommendedName>
        <fullName evidence="1">protein-tyrosine-phosphatase</fullName>
        <ecNumber evidence="1">3.1.3.48</ecNumber>
    </recommendedName>
</protein>
<dbReference type="Proteomes" id="UP000199689">
    <property type="component" value="Unassembled WGS sequence"/>
</dbReference>
<dbReference type="SMART" id="SM00226">
    <property type="entry name" value="LMWPc"/>
    <property type="match status" value="1"/>
</dbReference>
<evidence type="ECO:0000313" key="4">
    <source>
        <dbReference type="EMBL" id="SDA61429.1"/>
    </source>
</evidence>
<dbReference type="InterPro" id="IPR023485">
    <property type="entry name" value="Ptyr_pPase"/>
</dbReference>
<comment type="catalytic activity">
    <reaction evidence="2">
        <text>O-phospho-L-tyrosyl-[protein] + H2O = L-tyrosyl-[protein] + phosphate</text>
        <dbReference type="Rhea" id="RHEA:10684"/>
        <dbReference type="Rhea" id="RHEA-COMP:10136"/>
        <dbReference type="Rhea" id="RHEA-COMP:20101"/>
        <dbReference type="ChEBI" id="CHEBI:15377"/>
        <dbReference type="ChEBI" id="CHEBI:43474"/>
        <dbReference type="ChEBI" id="CHEBI:46858"/>
        <dbReference type="ChEBI" id="CHEBI:61978"/>
        <dbReference type="EC" id="3.1.3.48"/>
    </reaction>
</comment>
<dbReference type="EMBL" id="FMXA01000035">
    <property type="protein sequence ID" value="SDA61429.1"/>
    <property type="molecule type" value="Genomic_DNA"/>
</dbReference>
<dbReference type="PANTHER" id="PTHR11717">
    <property type="entry name" value="LOW MOLECULAR WEIGHT PROTEIN TYROSINE PHOSPHATASE"/>
    <property type="match status" value="1"/>
</dbReference>
<accession>A0A1G5WTG1</accession>
<name>A0A1G5WTG1_9FIRM</name>
<evidence type="ECO:0000259" key="3">
    <source>
        <dbReference type="SMART" id="SM00226"/>
    </source>
</evidence>
<keyword evidence="5" id="KW-1185">Reference proteome</keyword>
<dbReference type="SUPFAM" id="SSF52788">
    <property type="entry name" value="Phosphotyrosine protein phosphatases I"/>
    <property type="match status" value="1"/>
</dbReference>
<dbReference type="AlphaFoldDB" id="A0A1G5WTG1"/>
<sequence length="151" mass="17118">MKSILFVTYGDSFRPPMALYILGHLAKDEGIELAVDSAHVKDGVGEPVTEKAITTLARYGIEGGTEYCSQMEWNMYDIYDFIVYMDDAARWPLFKIIGGDPDDKVHCFSEFMGMKGTIINPELTRDYDLSFKIQKAACEKILELIRGTRNE</sequence>
<evidence type="ECO:0000256" key="2">
    <source>
        <dbReference type="ARBA" id="ARBA00051722"/>
    </source>
</evidence>
<dbReference type="InterPro" id="IPR036196">
    <property type="entry name" value="Ptyr_pPase_sf"/>
</dbReference>
<proteinExistence type="predicted"/>
<reference evidence="4 5" key="1">
    <citation type="submission" date="2016-10" db="EMBL/GenBank/DDBJ databases">
        <authorList>
            <person name="de Groot N.N."/>
        </authorList>
    </citation>
    <scope>NUCLEOTIDE SEQUENCE [LARGE SCALE GENOMIC DNA]</scope>
    <source>
        <strain evidence="4 5">DSM 15230</strain>
    </source>
</reference>